<reference evidence="2 3" key="1">
    <citation type="submission" date="2020-10" db="EMBL/GenBank/DDBJ databases">
        <title>The Coptis chinensis genome and diversification of protoberbering-type alkaloids.</title>
        <authorList>
            <person name="Wang B."/>
            <person name="Shu S."/>
            <person name="Song C."/>
            <person name="Liu Y."/>
        </authorList>
    </citation>
    <scope>NUCLEOTIDE SEQUENCE [LARGE SCALE GENOMIC DNA]</scope>
    <source>
        <strain evidence="2">HL-2020</strain>
        <tissue evidence="2">Leaf</tissue>
    </source>
</reference>
<dbReference type="Proteomes" id="UP000631114">
    <property type="component" value="Unassembled WGS sequence"/>
</dbReference>
<feature type="compositionally biased region" description="Basic and acidic residues" evidence="1">
    <location>
        <begin position="103"/>
        <end position="113"/>
    </location>
</feature>
<comment type="caution">
    <text evidence="2">The sequence shown here is derived from an EMBL/GenBank/DDBJ whole genome shotgun (WGS) entry which is preliminary data.</text>
</comment>
<proteinExistence type="predicted"/>
<organism evidence="2 3">
    <name type="scientific">Coptis chinensis</name>
    <dbReference type="NCBI Taxonomy" id="261450"/>
    <lineage>
        <taxon>Eukaryota</taxon>
        <taxon>Viridiplantae</taxon>
        <taxon>Streptophyta</taxon>
        <taxon>Embryophyta</taxon>
        <taxon>Tracheophyta</taxon>
        <taxon>Spermatophyta</taxon>
        <taxon>Magnoliopsida</taxon>
        <taxon>Ranunculales</taxon>
        <taxon>Ranunculaceae</taxon>
        <taxon>Coptidoideae</taxon>
        <taxon>Coptis</taxon>
    </lineage>
</organism>
<protein>
    <submittedName>
        <fullName evidence="2">Uncharacterized protein</fullName>
    </submittedName>
</protein>
<gene>
    <name evidence="2" type="ORF">IFM89_035159</name>
</gene>
<dbReference type="AlphaFoldDB" id="A0A835ISK9"/>
<dbReference type="OrthoDB" id="6159439at2759"/>
<name>A0A835ISK9_9MAGN</name>
<feature type="compositionally biased region" description="Acidic residues" evidence="1">
    <location>
        <begin position="80"/>
        <end position="94"/>
    </location>
</feature>
<evidence type="ECO:0000313" key="2">
    <source>
        <dbReference type="EMBL" id="KAF9622926.1"/>
    </source>
</evidence>
<keyword evidence="3" id="KW-1185">Reference proteome</keyword>
<sequence length="113" mass="12220">MFVVDMSNNNPNSRTKDFFASPALSLSLAGVFRNAGVVASSRVNAEEGEEEITGGGGGSRGREGTVEISSENTGTGRSDEDVDEEGVQKDDDDEDKHKKYHRHTAEQIKEMEA</sequence>
<accession>A0A835ISK9</accession>
<feature type="region of interest" description="Disordered" evidence="1">
    <location>
        <begin position="40"/>
        <end position="113"/>
    </location>
</feature>
<evidence type="ECO:0000256" key="1">
    <source>
        <dbReference type="SAM" id="MobiDB-lite"/>
    </source>
</evidence>
<dbReference type="EMBL" id="JADFTS010000002">
    <property type="protein sequence ID" value="KAF9622926.1"/>
    <property type="molecule type" value="Genomic_DNA"/>
</dbReference>
<evidence type="ECO:0000313" key="3">
    <source>
        <dbReference type="Proteomes" id="UP000631114"/>
    </source>
</evidence>